<dbReference type="PANTHER" id="PTHR16052:SF0">
    <property type="entry name" value="TBCC DOMAIN-CONTAINING PROTEIN 1"/>
    <property type="match status" value="1"/>
</dbReference>
<gene>
    <name evidence="1" type="ORF">ZEAMMB73_Zm00001d010143</name>
</gene>
<accession>A0A1D6FPE7</accession>
<evidence type="ECO:0000313" key="1">
    <source>
        <dbReference type="EMBL" id="AQK93502.1"/>
    </source>
</evidence>
<dbReference type="AlphaFoldDB" id="A0A1D6FPE7"/>
<organism evidence="1">
    <name type="scientific">Zea mays</name>
    <name type="common">Maize</name>
    <dbReference type="NCBI Taxonomy" id="4577"/>
    <lineage>
        <taxon>Eukaryota</taxon>
        <taxon>Viridiplantae</taxon>
        <taxon>Streptophyta</taxon>
        <taxon>Embryophyta</taxon>
        <taxon>Tracheophyta</taxon>
        <taxon>Spermatophyta</taxon>
        <taxon>Magnoliopsida</taxon>
        <taxon>Liliopsida</taxon>
        <taxon>Poales</taxon>
        <taxon>Poaceae</taxon>
        <taxon>PACMAD clade</taxon>
        <taxon>Panicoideae</taxon>
        <taxon>Andropogonodae</taxon>
        <taxon>Andropogoneae</taxon>
        <taxon>Tripsacinae</taxon>
        <taxon>Zea</taxon>
    </lineage>
</organism>
<proteinExistence type="predicted"/>
<dbReference type="InterPro" id="IPR039589">
    <property type="entry name" value="TBCC1"/>
</dbReference>
<dbReference type="EMBL" id="CM000784">
    <property type="protein sequence ID" value="AQK93502.1"/>
    <property type="molecule type" value="Genomic_DNA"/>
</dbReference>
<dbReference type="PANTHER" id="PTHR16052">
    <property type="entry name" value="TBCC DOMAIN-CONTAINING PROTEIN 1"/>
    <property type="match status" value="1"/>
</dbReference>
<sequence>MRDPWRQSNAAPSPSLAPATPPAPATSSPAALLRPQREAFEHGLLPIPKLIFPEGMLAQTLAQLKEKLAASVPDGRVRAAALAKAQQIPQEQAALALGTLAAMLPAEDPVLGDGAMDGAAADIRDVLLFLYIQSYKRLVHLRVRWVPLCALPDPGAALGALSNKLVRSNSRRFMPSQANEEIHQLSFLQKHMANILTLLADSVEGEGDDSLGYWQNFTIGIVPGFHELQHLTSSLAS</sequence>
<dbReference type="InParanoid" id="A0A1D6FPE7"/>
<reference evidence="1" key="1">
    <citation type="submission" date="2015-12" db="EMBL/GenBank/DDBJ databases">
        <title>Update maize B73 reference genome by single molecule sequencing technologies.</title>
        <authorList>
            <consortium name="Maize Genome Sequencing Project"/>
            <person name="Ware D."/>
        </authorList>
    </citation>
    <scope>NUCLEOTIDE SEQUENCE</scope>
    <source>
        <tissue evidence="1">Seedling</tissue>
    </source>
</reference>
<protein>
    <submittedName>
        <fullName evidence="1">Tubulin binding cofactor C domain-containing protein</fullName>
    </submittedName>
</protein>
<dbReference type="STRING" id="4577.A0A1D6FPE7"/>
<name>A0A1D6FPE7_MAIZE</name>